<dbReference type="EMBL" id="JBANMG010000007">
    <property type="protein sequence ID" value="KAK6950727.1"/>
    <property type="molecule type" value="Genomic_DNA"/>
</dbReference>
<feature type="transmembrane region" description="Helical" evidence="1">
    <location>
        <begin position="142"/>
        <end position="165"/>
    </location>
</feature>
<keyword evidence="1" id="KW-0472">Membrane</keyword>
<dbReference type="PANTHER" id="PTHR28013">
    <property type="entry name" value="PROTEIN DCV1-RELATED"/>
    <property type="match status" value="1"/>
</dbReference>
<organism evidence="2 3">
    <name type="scientific">Daldinia eschscholtzii</name>
    <dbReference type="NCBI Taxonomy" id="292717"/>
    <lineage>
        <taxon>Eukaryota</taxon>
        <taxon>Fungi</taxon>
        <taxon>Dikarya</taxon>
        <taxon>Ascomycota</taxon>
        <taxon>Pezizomycotina</taxon>
        <taxon>Sordariomycetes</taxon>
        <taxon>Xylariomycetidae</taxon>
        <taxon>Xylariales</taxon>
        <taxon>Hypoxylaceae</taxon>
        <taxon>Daldinia</taxon>
    </lineage>
</organism>
<gene>
    <name evidence="2" type="ORF">Daesc_007252</name>
</gene>
<feature type="transmembrane region" description="Helical" evidence="1">
    <location>
        <begin position="113"/>
        <end position="135"/>
    </location>
</feature>
<evidence type="ECO:0000256" key="1">
    <source>
        <dbReference type="SAM" id="Phobius"/>
    </source>
</evidence>
<protein>
    <recommendedName>
        <fullName evidence="4">Pali-domain-containing protein</fullName>
    </recommendedName>
</protein>
<dbReference type="InterPro" id="IPR051380">
    <property type="entry name" value="pH-response_reg_palI/RIM9"/>
</dbReference>
<accession>A0AAX6ME95</accession>
<proteinExistence type="predicted"/>
<evidence type="ECO:0000313" key="3">
    <source>
        <dbReference type="Proteomes" id="UP001369815"/>
    </source>
</evidence>
<name>A0AAX6ME95_9PEZI</name>
<evidence type="ECO:0000313" key="2">
    <source>
        <dbReference type="EMBL" id="KAK6950727.1"/>
    </source>
</evidence>
<dbReference type="Proteomes" id="UP001369815">
    <property type="component" value="Unassembled WGS sequence"/>
</dbReference>
<feature type="transmembrane region" description="Helical" evidence="1">
    <location>
        <begin position="12"/>
        <end position="32"/>
    </location>
</feature>
<comment type="caution">
    <text evidence="2">The sequence shown here is derived from an EMBL/GenBank/DDBJ whole genome shotgun (WGS) entry which is preliminary data.</text>
</comment>
<dbReference type="GO" id="GO:0035838">
    <property type="term" value="C:growing cell tip"/>
    <property type="evidence" value="ECO:0007669"/>
    <property type="project" value="TreeGrafter"/>
</dbReference>
<keyword evidence="1" id="KW-0812">Transmembrane</keyword>
<dbReference type="Pfam" id="PF06687">
    <property type="entry name" value="SUR7"/>
    <property type="match status" value="1"/>
</dbReference>
<dbReference type="AlphaFoldDB" id="A0AAX6ME95"/>
<dbReference type="GO" id="GO:0005886">
    <property type="term" value="C:plasma membrane"/>
    <property type="evidence" value="ECO:0007669"/>
    <property type="project" value="InterPro"/>
</dbReference>
<keyword evidence="3" id="KW-1185">Reference proteome</keyword>
<reference evidence="2 3" key="1">
    <citation type="journal article" date="2024" name="Front Chem Biol">
        <title>Unveiling the potential of Daldinia eschscholtzii MFLUCC 19-0629 through bioactivity and bioinformatics studies for enhanced sustainable agriculture production.</title>
        <authorList>
            <person name="Brooks S."/>
            <person name="Weaver J.A."/>
            <person name="Klomchit A."/>
            <person name="Alharthi S.A."/>
            <person name="Onlamun T."/>
            <person name="Nurani R."/>
            <person name="Vong T.K."/>
            <person name="Alberti F."/>
            <person name="Greco C."/>
        </authorList>
    </citation>
    <scope>NUCLEOTIDE SEQUENCE [LARGE SCALE GENOMIC DNA]</scope>
    <source>
        <strain evidence="2">MFLUCC 19-0629</strain>
    </source>
</reference>
<feature type="transmembrane region" description="Helical" evidence="1">
    <location>
        <begin position="185"/>
        <end position="208"/>
    </location>
</feature>
<dbReference type="PANTHER" id="PTHR28013:SF7">
    <property type="entry name" value="PALI-DOMAIN-CONTAINING PROTEIN"/>
    <property type="match status" value="1"/>
</dbReference>
<sequence length="237" mass="25711">MRQTGFFHHIGSFLLLAATVLLIITDISAPVVNNISMLRVNLDERNVSPGRHPAVTFGTFGYCVVDATASGDDACTRSHVGYDLVPVVQSHVQNVDFSDYAADTARALTRVMILHPIATGLAFISFLLALGAGVVGSLLASLCSLLTFIVTLVALICDFVSFSIIRSEVNDAGNGSHAEWGAASWTILVSAICSFLATFVVFFTCCSARMHRRRDARLATKDVPDGYGTPVRRRRWW</sequence>
<evidence type="ECO:0008006" key="4">
    <source>
        <dbReference type="Google" id="ProtNLM"/>
    </source>
</evidence>
<dbReference type="InterPro" id="IPR009571">
    <property type="entry name" value="SUR7/Rim9-like_fungi"/>
</dbReference>
<dbReference type="GO" id="GO:0032153">
    <property type="term" value="C:cell division site"/>
    <property type="evidence" value="ECO:0007669"/>
    <property type="project" value="TreeGrafter"/>
</dbReference>
<keyword evidence="1" id="KW-1133">Transmembrane helix</keyword>